<keyword evidence="3" id="KW-0548">Nucleotidyltransferase</keyword>
<keyword evidence="3" id="KW-0808">Transferase</keyword>
<dbReference type="AlphaFoldDB" id="A0A6L2KPL3"/>
<comment type="caution">
    <text evidence="3">The sequence shown here is derived from an EMBL/GenBank/DDBJ whole genome shotgun (WGS) entry which is preliminary data.</text>
</comment>
<organism evidence="3">
    <name type="scientific">Tanacetum cinerariifolium</name>
    <name type="common">Dalmatian daisy</name>
    <name type="synonym">Chrysanthemum cinerariifolium</name>
    <dbReference type="NCBI Taxonomy" id="118510"/>
    <lineage>
        <taxon>Eukaryota</taxon>
        <taxon>Viridiplantae</taxon>
        <taxon>Streptophyta</taxon>
        <taxon>Embryophyta</taxon>
        <taxon>Tracheophyta</taxon>
        <taxon>Spermatophyta</taxon>
        <taxon>Magnoliopsida</taxon>
        <taxon>eudicotyledons</taxon>
        <taxon>Gunneridae</taxon>
        <taxon>Pentapetalae</taxon>
        <taxon>asterids</taxon>
        <taxon>campanulids</taxon>
        <taxon>Asterales</taxon>
        <taxon>Asteraceae</taxon>
        <taxon>Asteroideae</taxon>
        <taxon>Anthemideae</taxon>
        <taxon>Anthemidinae</taxon>
        <taxon>Tanacetum</taxon>
    </lineage>
</organism>
<dbReference type="PROSITE" id="PS50994">
    <property type="entry name" value="INTEGRASE"/>
    <property type="match status" value="1"/>
</dbReference>
<accession>A0A6L2KPL3</accession>
<dbReference type="GO" id="GO:0003964">
    <property type="term" value="F:RNA-directed DNA polymerase activity"/>
    <property type="evidence" value="ECO:0007669"/>
    <property type="project" value="UniProtKB-KW"/>
</dbReference>
<sequence length="472" mass="52847">MSCQSPQEVRSIQSSQEVKSSQSPQEEDENLNTKAPGTGRTPPGGTYAPASQAQGGPSPAFVKENIDVLRTMIKELDNRGQDKVTRRKLFNEESSGARSENSQISPSTEEVGGTLLMGPLGQGTKVGLDLLRNIKRVSRGRRGSLSPIAKKYEKDLTKIHGIKRKLNKGIQAFMDRFKVERAHIKGVPLVLRIFAFMHGHGHPELAKKLNDKISKTVDEMWERVGAFIRGEMDAKPPKSSDLLGGKRVLVKLSGRKTRMGLEVEVIEGGKKKHKDLKADTLSKLEAVQLDHLSKEVLDVLNERFVEAQEVNMVVEEEGLTWMTLIRNYLEKEIMLDDLVEARTLMKKIGNYTMEDGVLYRKSYLVLLMRDARKLIRACDDCHAHVSVPRLPKEYMISVTSAWPFIKFGILATIIIDNVTQFVNDPFKKWAAKLKIQLISTLVYHPQGNGALERENKSLLKGIKTILEKGGST</sequence>
<name>A0A6L2KPL3_TANCI</name>
<dbReference type="GO" id="GO:0015074">
    <property type="term" value="P:DNA integration"/>
    <property type="evidence" value="ECO:0007669"/>
    <property type="project" value="InterPro"/>
</dbReference>
<feature type="compositionally biased region" description="Polar residues" evidence="1">
    <location>
        <begin position="1"/>
        <end position="24"/>
    </location>
</feature>
<evidence type="ECO:0000256" key="1">
    <source>
        <dbReference type="SAM" id="MobiDB-lite"/>
    </source>
</evidence>
<dbReference type="SUPFAM" id="SSF53098">
    <property type="entry name" value="Ribonuclease H-like"/>
    <property type="match status" value="1"/>
</dbReference>
<evidence type="ECO:0000259" key="2">
    <source>
        <dbReference type="PROSITE" id="PS50994"/>
    </source>
</evidence>
<dbReference type="PANTHER" id="PTHR48475:SF1">
    <property type="entry name" value="RNASE H TYPE-1 DOMAIN-CONTAINING PROTEIN"/>
    <property type="match status" value="1"/>
</dbReference>
<dbReference type="InterPro" id="IPR036397">
    <property type="entry name" value="RNaseH_sf"/>
</dbReference>
<dbReference type="PANTHER" id="PTHR48475">
    <property type="entry name" value="RIBONUCLEASE H"/>
    <property type="match status" value="1"/>
</dbReference>
<dbReference type="GO" id="GO:0003676">
    <property type="term" value="F:nucleic acid binding"/>
    <property type="evidence" value="ECO:0007669"/>
    <property type="project" value="InterPro"/>
</dbReference>
<reference evidence="3" key="1">
    <citation type="journal article" date="2019" name="Sci. Rep.">
        <title>Draft genome of Tanacetum cinerariifolium, the natural source of mosquito coil.</title>
        <authorList>
            <person name="Yamashiro T."/>
            <person name="Shiraishi A."/>
            <person name="Satake H."/>
            <person name="Nakayama K."/>
        </authorList>
    </citation>
    <scope>NUCLEOTIDE SEQUENCE</scope>
</reference>
<dbReference type="InterPro" id="IPR012337">
    <property type="entry name" value="RNaseH-like_sf"/>
</dbReference>
<proteinExistence type="predicted"/>
<evidence type="ECO:0000313" key="3">
    <source>
        <dbReference type="EMBL" id="GEU50680.1"/>
    </source>
</evidence>
<dbReference type="InterPro" id="IPR001584">
    <property type="entry name" value="Integrase_cat-core"/>
</dbReference>
<feature type="region of interest" description="Disordered" evidence="1">
    <location>
        <begin position="1"/>
        <end position="60"/>
    </location>
</feature>
<gene>
    <name evidence="3" type="ORF">Tci_022658</name>
</gene>
<feature type="compositionally biased region" description="Low complexity" evidence="1">
    <location>
        <begin position="33"/>
        <end position="50"/>
    </location>
</feature>
<feature type="region of interest" description="Disordered" evidence="1">
    <location>
        <begin position="89"/>
        <end position="118"/>
    </location>
</feature>
<feature type="compositionally biased region" description="Polar residues" evidence="1">
    <location>
        <begin position="92"/>
        <end position="108"/>
    </location>
</feature>
<keyword evidence="3" id="KW-0695">RNA-directed DNA polymerase</keyword>
<feature type="domain" description="Integrase catalytic" evidence="2">
    <location>
        <begin position="408"/>
        <end position="472"/>
    </location>
</feature>
<dbReference type="EMBL" id="BKCJ010002751">
    <property type="protein sequence ID" value="GEU50680.1"/>
    <property type="molecule type" value="Genomic_DNA"/>
</dbReference>
<protein>
    <submittedName>
        <fullName evidence="3">Reverse transcriptase domain-containing protein</fullName>
    </submittedName>
</protein>
<dbReference type="Gene3D" id="3.30.420.10">
    <property type="entry name" value="Ribonuclease H-like superfamily/Ribonuclease H"/>
    <property type="match status" value="1"/>
</dbReference>